<accession>A0ABD4XH36</accession>
<dbReference type="Gene3D" id="3.40.50.2000">
    <property type="entry name" value="Glycogen Phosphorylase B"/>
    <property type="match status" value="2"/>
</dbReference>
<dbReference type="Proteomes" id="UP001215461">
    <property type="component" value="Unassembled WGS sequence"/>
</dbReference>
<evidence type="ECO:0000259" key="1">
    <source>
        <dbReference type="Pfam" id="PF00534"/>
    </source>
</evidence>
<protein>
    <submittedName>
        <fullName evidence="2">Glycosyltransferase</fullName>
    </submittedName>
</protein>
<comment type="caution">
    <text evidence="2">The sequence shown here is derived from an EMBL/GenBank/DDBJ whole genome shotgun (WGS) entry which is preliminary data.</text>
</comment>
<dbReference type="SUPFAM" id="SSF53756">
    <property type="entry name" value="UDP-Glycosyltransferase/glycogen phosphorylase"/>
    <property type="match status" value="1"/>
</dbReference>
<dbReference type="AlphaFoldDB" id="A0ABD4XH36"/>
<dbReference type="EMBL" id="JAANXN010000002">
    <property type="protein sequence ID" value="MDF8370360.1"/>
    <property type="molecule type" value="Genomic_DNA"/>
</dbReference>
<gene>
    <name evidence="2" type="ORF">G9403_01630</name>
</gene>
<dbReference type="CDD" id="cd03811">
    <property type="entry name" value="GT4_GT28_WabH-like"/>
    <property type="match status" value="1"/>
</dbReference>
<feature type="domain" description="Glycosyl transferase family 1" evidence="1">
    <location>
        <begin position="636"/>
        <end position="778"/>
    </location>
</feature>
<reference evidence="2 3" key="1">
    <citation type="submission" date="2020-03" db="EMBL/GenBank/DDBJ databases">
        <title>Comparative genomics of Weissella paramesenteroides.</title>
        <authorList>
            <person name="Kant R."/>
            <person name="Takala T."/>
            <person name="Saris P."/>
        </authorList>
    </citation>
    <scope>NUCLEOTIDE SEQUENCE [LARGE SCALE GENOMIC DNA]</scope>
    <source>
        <strain evidence="2 3">SJ27-4</strain>
    </source>
</reference>
<dbReference type="InterPro" id="IPR001296">
    <property type="entry name" value="Glyco_trans_1"/>
</dbReference>
<dbReference type="Gene3D" id="3.40.50.11820">
    <property type="match status" value="1"/>
</dbReference>
<dbReference type="PANTHER" id="PTHR12526:SF630">
    <property type="entry name" value="GLYCOSYLTRANSFERASE"/>
    <property type="match status" value="1"/>
</dbReference>
<name>A0ABD4XH36_WEIPA</name>
<evidence type="ECO:0000313" key="3">
    <source>
        <dbReference type="Proteomes" id="UP001215461"/>
    </source>
</evidence>
<dbReference type="InterPro" id="IPR043149">
    <property type="entry name" value="TagF_N"/>
</dbReference>
<proteinExistence type="predicted"/>
<dbReference type="RefSeq" id="WP_277361881.1">
    <property type="nucleotide sequence ID" value="NZ_JAANXN010000002.1"/>
</dbReference>
<dbReference type="PANTHER" id="PTHR12526">
    <property type="entry name" value="GLYCOSYLTRANSFERASE"/>
    <property type="match status" value="1"/>
</dbReference>
<dbReference type="Pfam" id="PF00534">
    <property type="entry name" value="Glycos_transf_1"/>
    <property type="match status" value="1"/>
</dbReference>
<evidence type="ECO:0000313" key="2">
    <source>
        <dbReference type="EMBL" id="MDF8370360.1"/>
    </source>
</evidence>
<organism evidence="2 3">
    <name type="scientific">Weissella paramesenteroides</name>
    <name type="common">Leuconostoc paramesenteroides</name>
    <dbReference type="NCBI Taxonomy" id="1249"/>
    <lineage>
        <taxon>Bacteria</taxon>
        <taxon>Bacillati</taxon>
        <taxon>Bacillota</taxon>
        <taxon>Bacilli</taxon>
        <taxon>Lactobacillales</taxon>
        <taxon>Lactobacillaceae</taxon>
        <taxon>Weissella</taxon>
    </lineage>
</organism>
<sequence length="806" mass="92898">MRVEQIKKIIPKPVKKIIKDKINKSVVSVDESKVSNEVDENSSDKSEIELQHLIEKQKLKRKENKNFDIRATYVEHLGKPLKKQIIVIGSNGGSFSGTTISKFAEIINNKEMDVIVALDKLTDPFPYAKIRTVKKYSIDFVKALAQSRIVLTQGLLPYYFQMRDGQDVVNTLDEINEQIENIVWPLQTPGVRLQHSILQSTELIGLPGVNIIEILRTLGIDRIYQGKIVENYNLSMHFEENVKKEGKKFPLKTPYAVRKYTKDHSTLNILLIHLEKSKSLNISTTLKRIISQETDKLVLIDVASHIHKQLYKDAFLKEYIIGINRNIEPYLKNVTELYTDSLGYSSLFTNIEVKLFNYLDNDTYSLEEVNPLRIMEHTSRLINDKKNILMYGGGFYNNGITSSVLNLSNYLDYEKYNLIIIEKGEFKSSDKDNIQKLSPKATVIQRFGVSVFDEQEQAIHEMITLKSGYENWMEKINPFNQYRREIKRMTGLSSFDYAVDFGGYSSYYEALILSVKAQKHTIFLHNDMWEETKRFVDGQFIMQDTLMRIFKLYQFFDCYVSVSEEVMKQNQIKLSDYTNKNKFFTVNNLINKFDIQKKRFDPNIAMIQYWNENYYITYDSENDKSIDSGTFLAPSNGKFTFVMAGRLSPEKGHKKMIDAVKLVQDNSNVEFEVLVLGEGPLKEELNKYSLIQGVSHIVKFVGQVANPYYYFDHSDAFLMTSDHEGQPMVLLEAASMGLPILATDIPGNRSVVSKFGGELVENTVEGLQEAMRNTIENPLDLKKPDFDIDQYNEVSYQVLEKTVLGE</sequence>